<feature type="compositionally biased region" description="Basic and acidic residues" evidence="1">
    <location>
        <begin position="74"/>
        <end position="91"/>
    </location>
</feature>
<accession>A0A084VMG6</accession>
<evidence type="ECO:0000256" key="1">
    <source>
        <dbReference type="SAM" id="MobiDB-lite"/>
    </source>
</evidence>
<gene>
    <name evidence="2" type="ORF">ZHAS_00006496</name>
</gene>
<protein>
    <submittedName>
        <fullName evidence="2 3">DOM34-interacting protein 2</fullName>
    </submittedName>
</protein>
<evidence type="ECO:0000313" key="3">
    <source>
        <dbReference type="EnsemblMetazoa" id="ASIC006496-PA"/>
    </source>
</evidence>
<organism evidence="2">
    <name type="scientific">Anopheles sinensis</name>
    <name type="common">Mosquito</name>
    <dbReference type="NCBI Taxonomy" id="74873"/>
    <lineage>
        <taxon>Eukaryota</taxon>
        <taxon>Metazoa</taxon>
        <taxon>Ecdysozoa</taxon>
        <taxon>Arthropoda</taxon>
        <taxon>Hexapoda</taxon>
        <taxon>Insecta</taxon>
        <taxon>Pterygota</taxon>
        <taxon>Neoptera</taxon>
        <taxon>Endopterygota</taxon>
        <taxon>Diptera</taxon>
        <taxon>Nematocera</taxon>
        <taxon>Culicoidea</taxon>
        <taxon>Culicidae</taxon>
        <taxon>Anophelinae</taxon>
        <taxon>Anopheles</taxon>
    </lineage>
</organism>
<dbReference type="Proteomes" id="UP000030765">
    <property type="component" value="Unassembled WGS sequence"/>
</dbReference>
<reference evidence="2 4" key="1">
    <citation type="journal article" date="2014" name="BMC Genomics">
        <title>Genome sequence of Anopheles sinensis provides insight into genetics basis of mosquito competence for malaria parasites.</title>
        <authorList>
            <person name="Zhou D."/>
            <person name="Zhang D."/>
            <person name="Ding G."/>
            <person name="Shi L."/>
            <person name="Hou Q."/>
            <person name="Ye Y."/>
            <person name="Xu Y."/>
            <person name="Zhou H."/>
            <person name="Xiong C."/>
            <person name="Li S."/>
            <person name="Yu J."/>
            <person name="Hong S."/>
            <person name="Yu X."/>
            <person name="Zou P."/>
            <person name="Chen C."/>
            <person name="Chang X."/>
            <person name="Wang W."/>
            <person name="Lv Y."/>
            <person name="Sun Y."/>
            <person name="Ma L."/>
            <person name="Shen B."/>
            <person name="Zhu C."/>
        </authorList>
    </citation>
    <scope>NUCLEOTIDE SEQUENCE [LARGE SCALE GENOMIC DNA]</scope>
</reference>
<feature type="region of interest" description="Disordered" evidence="1">
    <location>
        <begin position="55"/>
        <end position="91"/>
    </location>
</feature>
<dbReference type="EnsemblMetazoa" id="ASIC006496-RA">
    <property type="protein sequence ID" value="ASIC006496-PA"/>
    <property type="gene ID" value="ASIC006496"/>
</dbReference>
<keyword evidence="4" id="KW-1185">Reference proteome</keyword>
<dbReference type="AlphaFoldDB" id="A0A084VMG6"/>
<reference evidence="3" key="2">
    <citation type="submission" date="2020-05" db="UniProtKB">
        <authorList>
            <consortium name="EnsemblMetazoa"/>
        </authorList>
    </citation>
    <scope>IDENTIFICATION</scope>
</reference>
<dbReference type="VEuPathDB" id="VectorBase:ASIC006496"/>
<name>A0A084VMG6_ANOSI</name>
<sequence length="220" mass="24244">MFRVLCLTAERRKHEDPSAERYGGYRQRNIKPKFVATLGQPLGSATLVAFSGRLIGGKSRPQPNPNKTPGSEETSSRKKEDSETKGQLESRHVNGNEELLCNICFNGELIVGGWRANRSKDQIHRAAEEEIDSDRLYPAGIVGQEVGCARAWNTRSGGQQHKYDPRSMCSEAGRLPKPAVANLWQPDSVRCLTLQPPSGPITFPFSLCSSNLKCCCSVVD</sequence>
<evidence type="ECO:0000313" key="2">
    <source>
        <dbReference type="EMBL" id="KFB39160.1"/>
    </source>
</evidence>
<proteinExistence type="predicted"/>
<evidence type="ECO:0000313" key="4">
    <source>
        <dbReference type="Proteomes" id="UP000030765"/>
    </source>
</evidence>
<dbReference type="EMBL" id="KE524975">
    <property type="protein sequence ID" value="KFB39160.1"/>
    <property type="molecule type" value="Genomic_DNA"/>
</dbReference>
<dbReference type="EMBL" id="ATLV01014594">
    <property type="status" value="NOT_ANNOTATED_CDS"/>
    <property type="molecule type" value="Genomic_DNA"/>
</dbReference>